<dbReference type="GO" id="GO:0004143">
    <property type="term" value="F:ATP-dependent diacylglycerol kinase activity"/>
    <property type="evidence" value="ECO:0007669"/>
    <property type="project" value="TreeGrafter"/>
</dbReference>
<keyword evidence="2" id="KW-0444">Lipid biosynthesis</keyword>
<dbReference type="EMBL" id="FOHN01000011">
    <property type="protein sequence ID" value="SET22165.1"/>
    <property type="molecule type" value="Genomic_DNA"/>
</dbReference>
<dbReference type="STRING" id="29364.SAMN04487772_11117"/>
<dbReference type="GO" id="GO:0008654">
    <property type="term" value="P:phospholipid biosynthetic process"/>
    <property type="evidence" value="ECO:0007669"/>
    <property type="project" value="UniProtKB-KW"/>
</dbReference>
<keyword evidence="5" id="KW-0808">Transferase</keyword>
<evidence type="ECO:0000313" key="5">
    <source>
        <dbReference type="EMBL" id="SET22165.1"/>
    </source>
</evidence>
<keyword evidence="2" id="KW-0443">Lipid metabolism</keyword>
<evidence type="ECO:0000259" key="4">
    <source>
        <dbReference type="Pfam" id="PF19279"/>
    </source>
</evidence>
<proteinExistence type="predicted"/>
<keyword evidence="2" id="KW-0594">Phospholipid biosynthesis</keyword>
<keyword evidence="6" id="KW-1185">Reference proteome</keyword>
<organism evidence="5 6">
    <name type="scientific">[Clostridium] polysaccharolyticum</name>
    <dbReference type="NCBI Taxonomy" id="29364"/>
    <lineage>
        <taxon>Bacteria</taxon>
        <taxon>Bacillati</taxon>
        <taxon>Bacillota</taxon>
        <taxon>Clostridia</taxon>
        <taxon>Lachnospirales</taxon>
        <taxon>Lachnospiraceae</taxon>
    </lineage>
</organism>
<protein>
    <submittedName>
        <fullName evidence="5">Diacylglycerol kinase (ATP)</fullName>
    </submittedName>
</protein>
<dbReference type="Pfam" id="PF19279">
    <property type="entry name" value="YegS_C"/>
    <property type="match status" value="1"/>
</dbReference>
<dbReference type="AlphaFoldDB" id="A0A1I0CSW0"/>
<dbReference type="PANTHER" id="PTHR12358:SF106">
    <property type="entry name" value="LIPID KINASE YEGS"/>
    <property type="match status" value="1"/>
</dbReference>
<comment type="cofactor">
    <cofactor evidence="1">
        <name>Mg(2+)</name>
        <dbReference type="ChEBI" id="CHEBI:18420"/>
    </cofactor>
</comment>
<dbReference type="PANTHER" id="PTHR12358">
    <property type="entry name" value="SPHINGOSINE KINASE"/>
    <property type="match status" value="1"/>
</dbReference>
<evidence type="ECO:0000256" key="2">
    <source>
        <dbReference type="ARBA" id="ARBA00023209"/>
    </source>
</evidence>
<feature type="domain" description="YegS/DAGK C-terminal" evidence="4">
    <location>
        <begin position="11"/>
        <end position="174"/>
    </location>
</feature>
<dbReference type="InterPro" id="IPR045540">
    <property type="entry name" value="YegS/DAGK_C"/>
</dbReference>
<accession>A0A1I0CSW0</accession>
<name>A0A1I0CSW0_9FIRM</name>
<dbReference type="GO" id="GO:0005886">
    <property type="term" value="C:plasma membrane"/>
    <property type="evidence" value="ECO:0007669"/>
    <property type="project" value="TreeGrafter"/>
</dbReference>
<gene>
    <name evidence="5" type="ORF">SAMN04487772_11117</name>
</gene>
<reference evidence="5 6" key="1">
    <citation type="submission" date="2016-10" db="EMBL/GenBank/DDBJ databases">
        <authorList>
            <person name="de Groot N.N."/>
        </authorList>
    </citation>
    <scope>NUCLEOTIDE SEQUENCE [LARGE SCALE GENOMIC DNA]</scope>
    <source>
        <strain evidence="5 6">DSM 1801</strain>
    </source>
</reference>
<dbReference type="Proteomes" id="UP000199800">
    <property type="component" value="Unassembled WGS sequence"/>
</dbReference>
<keyword evidence="5" id="KW-0418">Kinase</keyword>
<dbReference type="Gene3D" id="2.60.200.40">
    <property type="match status" value="1"/>
</dbReference>
<evidence type="ECO:0000256" key="1">
    <source>
        <dbReference type="ARBA" id="ARBA00001946"/>
    </source>
</evidence>
<evidence type="ECO:0000313" key="6">
    <source>
        <dbReference type="Proteomes" id="UP000199800"/>
    </source>
</evidence>
<dbReference type="InterPro" id="IPR016064">
    <property type="entry name" value="NAD/diacylglycerol_kinase_sf"/>
</dbReference>
<dbReference type="SUPFAM" id="SSF111331">
    <property type="entry name" value="NAD kinase/diacylglycerol kinase-like"/>
    <property type="match status" value="1"/>
</dbReference>
<keyword evidence="3" id="KW-1208">Phospholipid metabolism</keyword>
<dbReference type="InterPro" id="IPR050187">
    <property type="entry name" value="Lipid_Phosphate_FormReg"/>
</dbReference>
<sequence>MKVMEHYSFNVVDFGFDTTVGIQINEERKRTGHGNKNAYKKGIIKALFKSRNNKCTVTADGQVINPDGRLLLSTIANGEYVGGSFHCAPRAKIDDGLMEVCLVKPISIFRFFKILFPYANGEHLDRNDMRDVIIYKQAKKVEVSAPEGFAYSLDGEIIYNNQFTIEILPRTLQFACPK</sequence>
<evidence type="ECO:0000256" key="3">
    <source>
        <dbReference type="ARBA" id="ARBA00023264"/>
    </source>
</evidence>